<reference evidence="5" key="2">
    <citation type="submission" date="2021-04" db="EMBL/GenBank/DDBJ databases">
        <authorList>
            <person name="Gilroy R."/>
        </authorList>
    </citation>
    <scope>NUCLEOTIDE SEQUENCE</scope>
    <source>
        <strain evidence="5">CHK186-16707</strain>
    </source>
</reference>
<keyword evidence="3 4" id="KW-0862">Zinc</keyword>
<feature type="binding site" evidence="4">
    <location>
        <position position="97"/>
    </location>
    <ligand>
        <name>Zn(2+)</name>
        <dbReference type="ChEBI" id="CHEBI:29105"/>
    </ligand>
</feature>
<evidence type="ECO:0000256" key="2">
    <source>
        <dbReference type="ARBA" id="ARBA00022723"/>
    </source>
</evidence>
<name>A0A9D2HE69_9BACT</name>
<dbReference type="Gene3D" id="3.40.1050.10">
    <property type="entry name" value="Carbonic anhydrase"/>
    <property type="match status" value="1"/>
</dbReference>
<keyword evidence="2 4" id="KW-0479">Metal-binding</keyword>
<evidence type="ECO:0000256" key="3">
    <source>
        <dbReference type="ARBA" id="ARBA00022833"/>
    </source>
</evidence>
<dbReference type="InterPro" id="IPR036874">
    <property type="entry name" value="Carbonic_anhydrase_sf"/>
</dbReference>
<feature type="binding site" evidence="4">
    <location>
        <position position="100"/>
    </location>
    <ligand>
        <name>Zn(2+)</name>
        <dbReference type="ChEBI" id="CHEBI:29105"/>
    </ligand>
</feature>
<dbReference type="PANTHER" id="PTHR43175">
    <property type="entry name" value="CARBONIC ANHYDRASE"/>
    <property type="match status" value="1"/>
</dbReference>
<dbReference type="Proteomes" id="UP000824225">
    <property type="component" value="Unassembled WGS sequence"/>
</dbReference>
<dbReference type="PANTHER" id="PTHR43175:SF3">
    <property type="entry name" value="CARBON DISULFIDE HYDROLASE"/>
    <property type="match status" value="1"/>
</dbReference>
<dbReference type="AlphaFoldDB" id="A0A9D2HE69"/>
<dbReference type="Pfam" id="PF00484">
    <property type="entry name" value="Pro_CA"/>
    <property type="match status" value="1"/>
</dbReference>
<organism evidence="5 6">
    <name type="scientific">Candidatus Mailhella merdigallinarum</name>
    <dbReference type="NCBI Taxonomy" id="2838658"/>
    <lineage>
        <taxon>Bacteria</taxon>
        <taxon>Pseudomonadati</taxon>
        <taxon>Thermodesulfobacteriota</taxon>
        <taxon>Desulfovibrionia</taxon>
        <taxon>Desulfovibrionales</taxon>
        <taxon>Desulfovibrionaceae</taxon>
        <taxon>Mailhella</taxon>
    </lineage>
</organism>
<dbReference type="SMART" id="SM00947">
    <property type="entry name" value="Pro_CA"/>
    <property type="match status" value="1"/>
</dbReference>
<evidence type="ECO:0000256" key="1">
    <source>
        <dbReference type="ARBA" id="ARBA00006217"/>
    </source>
</evidence>
<reference evidence="5" key="1">
    <citation type="journal article" date="2021" name="PeerJ">
        <title>Extensive microbial diversity within the chicken gut microbiome revealed by metagenomics and culture.</title>
        <authorList>
            <person name="Gilroy R."/>
            <person name="Ravi A."/>
            <person name="Getino M."/>
            <person name="Pursley I."/>
            <person name="Horton D.L."/>
            <person name="Alikhan N.F."/>
            <person name="Baker D."/>
            <person name="Gharbi K."/>
            <person name="Hall N."/>
            <person name="Watson M."/>
            <person name="Adriaenssens E.M."/>
            <person name="Foster-Nyarko E."/>
            <person name="Jarju S."/>
            <person name="Secka A."/>
            <person name="Antonio M."/>
            <person name="Oren A."/>
            <person name="Chaudhuri R.R."/>
            <person name="La Ragione R."/>
            <person name="Hildebrand F."/>
            <person name="Pallen M.J."/>
        </authorList>
    </citation>
    <scope>NUCLEOTIDE SEQUENCE</scope>
    <source>
        <strain evidence="5">CHK186-16707</strain>
    </source>
</reference>
<dbReference type="SUPFAM" id="SSF53056">
    <property type="entry name" value="beta-carbonic anhydrase, cab"/>
    <property type="match status" value="1"/>
</dbReference>
<evidence type="ECO:0000256" key="4">
    <source>
        <dbReference type="PIRSR" id="PIRSR601765-1"/>
    </source>
</evidence>
<dbReference type="InterPro" id="IPR001765">
    <property type="entry name" value="Carbonic_anhydrase"/>
</dbReference>
<evidence type="ECO:0000313" key="5">
    <source>
        <dbReference type="EMBL" id="HJA08526.1"/>
    </source>
</evidence>
<comment type="caution">
    <text evidence="5">The sequence shown here is derived from an EMBL/GenBank/DDBJ whole genome shotgun (WGS) entry which is preliminary data.</text>
</comment>
<dbReference type="EMBL" id="DXAN01000016">
    <property type="protein sequence ID" value="HJA08526.1"/>
    <property type="molecule type" value="Genomic_DNA"/>
</dbReference>
<accession>A0A9D2HE69</accession>
<dbReference type="GO" id="GO:0004089">
    <property type="term" value="F:carbonate dehydratase activity"/>
    <property type="evidence" value="ECO:0007669"/>
    <property type="project" value="InterPro"/>
</dbReference>
<comment type="similarity">
    <text evidence="1">Belongs to the beta-class carbonic anhydrase family.</text>
</comment>
<dbReference type="GO" id="GO:0008270">
    <property type="term" value="F:zinc ion binding"/>
    <property type="evidence" value="ECO:0007669"/>
    <property type="project" value="InterPro"/>
</dbReference>
<dbReference type="CDD" id="cd03379">
    <property type="entry name" value="beta_CA_cladeD"/>
    <property type="match status" value="1"/>
</dbReference>
<sequence>MTCEMDTMLEFNKGFVERKEYEAYRTDKLPDKKLAVLSCMDTRLTSLLPAALNFKNGDVKIIKNAGAAIMHPFGSTMRSLLMCVYELGVREIAVVGHHDCGMQHLDPSAMKRRMRERGIPEERIRLVESLGVNLDAWLTGFDSPTDSVRRTVAFIRNHPLMPGDILIRGFLMDPETGAVEAVEDEEGGENKR</sequence>
<feature type="binding site" evidence="4">
    <location>
        <position position="39"/>
    </location>
    <ligand>
        <name>Zn(2+)</name>
        <dbReference type="ChEBI" id="CHEBI:29105"/>
    </ligand>
</feature>
<evidence type="ECO:0000313" key="6">
    <source>
        <dbReference type="Proteomes" id="UP000824225"/>
    </source>
</evidence>
<protein>
    <submittedName>
        <fullName evidence="5">Carbonic anhydrase</fullName>
    </submittedName>
</protein>
<proteinExistence type="inferred from homology"/>
<comment type="cofactor">
    <cofactor evidence="4">
        <name>Zn(2+)</name>
        <dbReference type="ChEBI" id="CHEBI:29105"/>
    </cofactor>
    <text evidence="4">Binds 1 zinc ion per subunit.</text>
</comment>
<gene>
    <name evidence="5" type="ORF">H9962_04985</name>
</gene>
<feature type="binding site" evidence="4">
    <location>
        <position position="41"/>
    </location>
    <ligand>
        <name>Zn(2+)</name>
        <dbReference type="ChEBI" id="CHEBI:29105"/>
    </ligand>
</feature>